<evidence type="ECO:0000313" key="1">
    <source>
        <dbReference type="EMBL" id="GGM30904.1"/>
    </source>
</evidence>
<dbReference type="InterPro" id="IPR048082">
    <property type="entry name" value="ParC-like"/>
</dbReference>
<comment type="caution">
    <text evidence="1">The sequence shown here is derived from an EMBL/GenBank/DDBJ whole genome shotgun (WGS) entry which is preliminary data.</text>
</comment>
<dbReference type="NCBIfam" id="NF041544">
    <property type="entry name" value="ParC"/>
    <property type="match status" value="1"/>
</dbReference>
<sequence length="95" mass="10117">MNIDSLGVTPPSVMRELVAAGSVSDVSIQAAEQGLVIIVRLGSTERVLGVARGGIRHFKSLDGAASFLQDLGIFQFEVDTNNWIPKTKMVTEAST</sequence>
<organism evidence="1 2">
    <name type="scientific">Pseudomonas asuensis</name>
    <dbReference type="NCBI Taxonomy" id="1825787"/>
    <lineage>
        <taxon>Bacteria</taxon>
        <taxon>Pseudomonadati</taxon>
        <taxon>Pseudomonadota</taxon>
        <taxon>Gammaproteobacteria</taxon>
        <taxon>Pseudomonadales</taxon>
        <taxon>Pseudomonadaceae</taxon>
        <taxon>Pseudomonas</taxon>
    </lineage>
</organism>
<gene>
    <name evidence="1" type="ORF">GCM10009425_46950</name>
</gene>
<protein>
    <recommendedName>
        <fullName evidence="3">Partition protein C</fullName>
    </recommendedName>
</protein>
<keyword evidence="2" id="KW-1185">Reference proteome</keyword>
<proteinExistence type="predicted"/>
<evidence type="ECO:0000313" key="2">
    <source>
        <dbReference type="Proteomes" id="UP000616499"/>
    </source>
</evidence>
<evidence type="ECO:0008006" key="3">
    <source>
        <dbReference type="Google" id="ProtNLM"/>
    </source>
</evidence>
<dbReference type="Proteomes" id="UP000616499">
    <property type="component" value="Unassembled WGS sequence"/>
</dbReference>
<accession>A0ABQ2H483</accession>
<dbReference type="RefSeq" id="WP_229685474.1">
    <property type="nucleotide sequence ID" value="NZ_BMNW01000020.1"/>
</dbReference>
<dbReference type="EMBL" id="BMNW01000020">
    <property type="protein sequence ID" value="GGM30904.1"/>
    <property type="molecule type" value="Genomic_DNA"/>
</dbReference>
<reference evidence="2" key="1">
    <citation type="journal article" date="2019" name="Int. J. Syst. Evol. Microbiol.">
        <title>The Global Catalogue of Microorganisms (GCM) 10K type strain sequencing project: providing services to taxonomists for standard genome sequencing and annotation.</title>
        <authorList>
            <consortium name="The Broad Institute Genomics Platform"/>
            <consortium name="The Broad Institute Genome Sequencing Center for Infectious Disease"/>
            <person name="Wu L."/>
            <person name="Ma J."/>
        </authorList>
    </citation>
    <scope>NUCLEOTIDE SEQUENCE [LARGE SCALE GENOMIC DNA]</scope>
    <source>
        <strain evidence="2">JCM 13501</strain>
    </source>
</reference>
<name>A0ABQ2H483_9PSED</name>